<keyword evidence="3" id="KW-1185">Reference proteome</keyword>
<dbReference type="PANTHER" id="PTHR46704:SF9">
    <property type="entry name" value="BHLH DOMAIN-CONTAINING PROTEIN"/>
    <property type="match status" value="1"/>
</dbReference>
<sequence>LRADSTTRRAAVGKNDPRILAIVTRELVAAEACYHKSCYRDYTRNIQGAVSSGDKKEEDECPEYTNAESQAYENLFTYIETRLLQNPRIIRMVELYTLFTTFLKSQGVTEIKESTRTHFRRKLEGEFRETLDFEDLSGNKRVFVIPCSLSRLDLAKQVMGSCDCSTSSTISSTEEIWKNALQLRETIQSQEIKASWPPQPCKLTENAVIIPDDLKEFLFTLLTGNTGFPGLQSCSEKVSRLITSFGQDLVFGASGGRQKPPKHILLPFAIKSLTNNVELIHILNCCGHGIACSQLEEINTALCLQKLAVTSRNEVPLPDNICPFINTTLAWDNIDRHGETLSGEGTSHRVNGIAVQANQFGPHPQLVLAPIIMKSKRRSIETVDDEPLPVYNVGERCGPHSRGYVEVKLNQIMERAWKKNLLWILVRLHASEKQSVPSWASLNILVRNDHEVVKGNIGYLPTINAPATNMSTVYKVLTKSLQIKDTLNLQSIVVVFDQALYAKATEIRWKHREQFKDLVLRMGVFHTICTFLSVIGKRFQDAGLRDVIIESGFFEGLKALCNKTCKQEFKATAAKHPDILEFLRSGGFSVQMNEDNPFGRIPVDQTCEETANKDTQTSGGTKGFSLRPNAVSKFYLVAEYWSTFFRQLKDILHINRSSFQHKDLQPTRIARDESDVKSIISVVQNTWLNPFNPDLQDLVCLSTGKVATPDVEHDLLQAKDIAEKAYKAFRKQRLQSNPPKVKFHDTITKAKLKTFTHLNKKISVKAGRNQEVILKADRRLFAQMIVIAESRNLQMKEVLSHPPGPLPWSLATPDGLMRKPNKASLAKELQKNVQSADSIPQPSACVIDGMALVQRLKVLNEGGSSDRIDVVFDDYKEESIKNAERENRGEGSGSEYRNIQADHKIKQWRKFLCSSKNKQAFIVFVTNEWKKDKYKEKLSGKTLVVTCGNSCYQLSSGVVQLISELELTQEEADTQMLLHSLHAARSRFASVVIVSEDTDALVLLLAFKSFIPSSVFIKCGSQTRVKYIEASRIVESVGATVCRSLLGFHAFSGCDTVSAFAGRGKVVGYRIVTRNVEFQEMFQQLGMEWNLSDDLHHSLQKFTCTMYCSTPGTSDINELQYRLFCLKRGDVESNQLPPCNDTLRKHSLQANYQAAVWKRSLQRCPDIPSPVGSGWCTEDGKLVIDWMGGQPSPQAVLELLSCQCSRSCKLPSCSCIVNGLKCTDMCRLQDCTNKPEDDNDAVSVYGDDDDAEDSDWLESHEQ</sequence>
<feature type="region of interest" description="Disordered" evidence="1">
    <location>
        <begin position="1235"/>
        <end position="1262"/>
    </location>
</feature>
<accession>A0ABN8S598</accession>
<proteinExistence type="predicted"/>
<gene>
    <name evidence="2" type="ORF">PEVE_00017024</name>
</gene>
<evidence type="ECO:0000313" key="3">
    <source>
        <dbReference type="Proteomes" id="UP001159427"/>
    </source>
</evidence>
<dbReference type="Proteomes" id="UP001159427">
    <property type="component" value="Unassembled WGS sequence"/>
</dbReference>
<evidence type="ECO:0008006" key="4">
    <source>
        <dbReference type="Google" id="ProtNLM"/>
    </source>
</evidence>
<name>A0ABN8S598_9CNID</name>
<evidence type="ECO:0000313" key="2">
    <source>
        <dbReference type="EMBL" id="CAH3186639.1"/>
    </source>
</evidence>
<dbReference type="EMBL" id="CALNXI010002352">
    <property type="protein sequence ID" value="CAH3186639.1"/>
    <property type="molecule type" value="Genomic_DNA"/>
</dbReference>
<protein>
    <recommendedName>
        <fullName evidence="4">Tesmin/TSO1-like CXC domain-containing protein</fullName>
    </recommendedName>
</protein>
<feature type="non-terminal residue" evidence="2">
    <location>
        <position position="1"/>
    </location>
</feature>
<comment type="caution">
    <text evidence="2">The sequence shown here is derived from an EMBL/GenBank/DDBJ whole genome shotgun (WGS) entry which is preliminary data.</text>
</comment>
<dbReference type="PANTHER" id="PTHR46704">
    <property type="entry name" value="CXC DOMAIN-CONTAINING PROTEIN-RELATED"/>
    <property type="match status" value="1"/>
</dbReference>
<evidence type="ECO:0000256" key="1">
    <source>
        <dbReference type="SAM" id="MobiDB-lite"/>
    </source>
</evidence>
<organism evidence="2 3">
    <name type="scientific">Porites evermanni</name>
    <dbReference type="NCBI Taxonomy" id="104178"/>
    <lineage>
        <taxon>Eukaryota</taxon>
        <taxon>Metazoa</taxon>
        <taxon>Cnidaria</taxon>
        <taxon>Anthozoa</taxon>
        <taxon>Hexacorallia</taxon>
        <taxon>Scleractinia</taxon>
        <taxon>Fungiina</taxon>
        <taxon>Poritidae</taxon>
        <taxon>Porites</taxon>
    </lineage>
</organism>
<reference evidence="2 3" key="1">
    <citation type="submission" date="2022-05" db="EMBL/GenBank/DDBJ databases">
        <authorList>
            <consortium name="Genoscope - CEA"/>
            <person name="William W."/>
        </authorList>
    </citation>
    <scope>NUCLEOTIDE SEQUENCE [LARGE SCALE GENOMIC DNA]</scope>
</reference>
<feature type="compositionally biased region" description="Acidic residues" evidence="1">
    <location>
        <begin position="1246"/>
        <end position="1256"/>
    </location>
</feature>